<reference evidence="1 2" key="1">
    <citation type="submission" date="2022-12" db="EMBL/GenBank/DDBJ databases">
        <title>Chromosome-scale assembly of the Ensete ventricosum genome.</title>
        <authorList>
            <person name="Dussert Y."/>
            <person name="Stocks J."/>
            <person name="Wendawek A."/>
            <person name="Woldeyes F."/>
            <person name="Nichols R.A."/>
            <person name="Borrell J.S."/>
        </authorList>
    </citation>
    <scope>NUCLEOTIDE SEQUENCE [LARGE SCALE GENOMIC DNA]</scope>
    <source>
        <strain evidence="2">cv. Maze</strain>
        <tissue evidence="1">Seeds</tissue>
    </source>
</reference>
<organism evidence="1 2">
    <name type="scientific">Ensete ventricosum</name>
    <name type="common">Abyssinian banana</name>
    <name type="synonym">Musa ensete</name>
    <dbReference type="NCBI Taxonomy" id="4639"/>
    <lineage>
        <taxon>Eukaryota</taxon>
        <taxon>Viridiplantae</taxon>
        <taxon>Streptophyta</taxon>
        <taxon>Embryophyta</taxon>
        <taxon>Tracheophyta</taxon>
        <taxon>Spermatophyta</taxon>
        <taxon>Magnoliopsida</taxon>
        <taxon>Liliopsida</taxon>
        <taxon>Zingiberales</taxon>
        <taxon>Musaceae</taxon>
        <taxon>Ensete</taxon>
    </lineage>
</organism>
<evidence type="ECO:0000313" key="2">
    <source>
        <dbReference type="Proteomes" id="UP001222027"/>
    </source>
</evidence>
<keyword evidence="2" id="KW-1185">Reference proteome</keyword>
<protein>
    <submittedName>
        <fullName evidence="1">Uncharacterized protein</fullName>
    </submittedName>
</protein>
<dbReference type="AlphaFoldDB" id="A0AAV8QIE0"/>
<dbReference type="EMBL" id="JAQQAF010000006">
    <property type="protein sequence ID" value="KAJ8478271.1"/>
    <property type="molecule type" value="Genomic_DNA"/>
</dbReference>
<name>A0AAV8QIE0_ENSVE</name>
<comment type="caution">
    <text evidence="1">The sequence shown here is derived from an EMBL/GenBank/DDBJ whole genome shotgun (WGS) entry which is preliminary data.</text>
</comment>
<sequence length="195" mass="21830">MGNTNKRKEAFDSHEQIRSIAFFPPFPSSVLLVPLSTPIYRPFQKNSFGAVSRPVVGPVSSTIPLATSSCYKYGSMEWFFFTAGKPVACCIASAFPHRGGDPNVPARQLVRLRFEDCDQEAAGLREDLRCQAEGQTSCHHRLASRFRRQWRKLVPAPGNPSSAKCKIVEHYTIPEEMDAVCKWLTARLRLDASRA</sequence>
<proteinExistence type="predicted"/>
<gene>
    <name evidence="1" type="ORF">OPV22_021998</name>
</gene>
<evidence type="ECO:0000313" key="1">
    <source>
        <dbReference type="EMBL" id="KAJ8478271.1"/>
    </source>
</evidence>
<accession>A0AAV8QIE0</accession>
<dbReference type="Proteomes" id="UP001222027">
    <property type="component" value="Unassembled WGS sequence"/>
</dbReference>